<comment type="caution">
    <text evidence="1">The sequence shown here is derived from an EMBL/GenBank/DDBJ whole genome shotgun (WGS) entry which is preliminary data.</text>
</comment>
<keyword evidence="2" id="KW-1185">Reference proteome</keyword>
<dbReference type="RefSeq" id="WP_281391915.1">
    <property type="nucleotide sequence ID" value="NZ_JACHMO010000001.1"/>
</dbReference>
<organism evidence="1 2">
    <name type="scientific">Saccharothrix ecbatanensis</name>
    <dbReference type="NCBI Taxonomy" id="1105145"/>
    <lineage>
        <taxon>Bacteria</taxon>
        <taxon>Bacillati</taxon>
        <taxon>Actinomycetota</taxon>
        <taxon>Actinomycetes</taxon>
        <taxon>Pseudonocardiales</taxon>
        <taxon>Pseudonocardiaceae</taxon>
        <taxon>Saccharothrix</taxon>
    </lineage>
</organism>
<evidence type="ECO:0000313" key="1">
    <source>
        <dbReference type="EMBL" id="MBB5803355.1"/>
    </source>
</evidence>
<accession>A0A7W9HJH2</accession>
<reference evidence="1 2" key="1">
    <citation type="submission" date="2020-08" db="EMBL/GenBank/DDBJ databases">
        <title>Sequencing the genomes of 1000 actinobacteria strains.</title>
        <authorList>
            <person name="Klenk H.-P."/>
        </authorList>
    </citation>
    <scope>NUCLEOTIDE SEQUENCE [LARGE SCALE GENOMIC DNA]</scope>
    <source>
        <strain evidence="1 2">DSM 45486</strain>
    </source>
</reference>
<evidence type="ECO:0000313" key="2">
    <source>
        <dbReference type="Proteomes" id="UP000552097"/>
    </source>
</evidence>
<proteinExistence type="predicted"/>
<dbReference type="EMBL" id="JACHMO010000001">
    <property type="protein sequence ID" value="MBB5803355.1"/>
    <property type="molecule type" value="Genomic_DNA"/>
</dbReference>
<gene>
    <name evidence="1" type="ORF">F4560_003123</name>
</gene>
<name>A0A7W9HJH2_9PSEU</name>
<dbReference type="Proteomes" id="UP000552097">
    <property type="component" value="Unassembled WGS sequence"/>
</dbReference>
<sequence length="65" mass="7101">MAAPLRTVAGSGGDPLAEAIELTKRLKLPYIRRSLTDLIPTAKAQRWDPAEVVRVLLAEALAHIR</sequence>
<dbReference type="AlphaFoldDB" id="A0A7W9HJH2"/>
<protein>
    <submittedName>
        <fullName evidence="1">Uncharacterized protein</fullName>
    </submittedName>
</protein>